<evidence type="ECO:0000313" key="2">
    <source>
        <dbReference type="EMBL" id="KAK9177147.1"/>
    </source>
</evidence>
<feature type="region of interest" description="Disordered" evidence="1">
    <location>
        <begin position="66"/>
        <end position="85"/>
    </location>
</feature>
<dbReference type="Gene3D" id="2.40.70.10">
    <property type="entry name" value="Acid Proteases"/>
    <property type="match status" value="1"/>
</dbReference>
<dbReference type="SUPFAM" id="SSF50630">
    <property type="entry name" value="Acid proteases"/>
    <property type="match status" value="1"/>
</dbReference>
<keyword evidence="3" id="KW-1185">Reference proteome</keyword>
<reference evidence="2 3" key="1">
    <citation type="submission" date="2024-05" db="EMBL/GenBank/DDBJ databases">
        <title>Haplotype-resolved chromosome-level genome assembly of Huyou (Citrus changshanensis).</title>
        <authorList>
            <person name="Miao C."/>
            <person name="Chen W."/>
            <person name="Wu Y."/>
            <person name="Wang L."/>
            <person name="Zhao S."/>
            <person name="Grierson D."/>
            <person name="Xu C."/>
            <person name="Chen K."/>
        </authorList>
    </citation>
    <scope>NUCLEOTIDE SEQUENCE [LARGE SCALE GENOMIC DNA]</scope>
    <source>
        <strain evidence="2">01-14</strain>
        <tissue evidence="2">Leaf</tissue>
    </source>
</reference>
<feature type="compositionally biased region" description="Basic and acidic residues" evidence="1">
    <location>
        <begin position="15"/>
        <end position="41"/>
    </location>
</feature>
<name>A0AAP0LNB9_9ROSI</name>
<dbReference type="CDD" id="cd00303">
    <property type="entry name" value="retropepsin_like"/>
    <property type="match status" value="1"/>
</dbReference>
<dbReference type="EMBL" id="JBCGBO010000025">
    <property type="protein sequence ID" value="KAK9177147.1"/>
    <property type="molecule type" value="Genomic_DNA"/>
</dbReference>
<comment type="caution">
    <text evidence="2">The sequence shown here is derived from an EMBL/GenBank/DDBJ whole genome shotgun (WGS) entry which is preliminary data.</text>
</comment>
<feature type="compositionally biased region" description="Basic and acidic residues" evidence="1">
    <location>
        <begin position="66"/>
        <end position="81"/>
    </location>
</feature>
<evidence type="ECO:0000256" key="1">
    <source>
        <dbReference type="SAM" id="MobiDB-lite"/>
    </source>
</evidence>
<dbReference type="InterPro" id="IPR021109">
    <property type="entry name" value="Peptidase_aspartic_dom_sf"/>
</dbReference>
<gene>
    <name evidence="2" type="ORF">WN944_029166</name>
</gene>
<dbReference type="AlphaFoldDB" id="A0AAP0LNB9"/>
<feature type="compositionally biased region" description="Polar residues" evidence="1">
    <location>
        <begin position="1"/>
        <end position="13"/>
    </location>
</feature>
<dbReference type="InterPro" id="IPR001969">
    <property type="entry name" value="Aspartic_peptidase_AS"/>
</dbReference>
<evidence type="ECO:0008006" key="4">
    <source>
        <dbReference type="Google" id="ProtNLM"/>
    </source>
</evidence>
<protein>
    <recommendedName>
        <fullName evidence="4">Ty3-gypsy retrotransposon protein</fullName>
    </recommendedName>
</protein>
<proteinExistence type="predicted"/>
<organism evidence="2 3">
    <name type="scientific">Citrus x changshan-huyou</name>
    <dbReference type="NCBI Taxonomy" id="2935761"/>
    <lineage>
        <taxon>Eukaryota</taxon>
        <taxon>Viridiplantae</taxon>
        <taxon>Streptophyta</taxon>
        <taxon>Embryophyta</taxon>
        <taxon>Tracheophyta</taxon>
        <taxon>Spermatophyta</taxon>
        <taxon>Magnoliopsida</taxon>
        <taxon>eudicotyledons</taxon>
        <taxon>Gunneridae</taxon>
        <taxon>Pentapetalae</taxon>
        <taxon>rosids</taxon>
        <taxon>malvids</taxon>
        <taxon>Sapindales</taxon>
        <taxon>Rutaceae</taxon>
        <taxon>Aurantioideae</taxon>
        <taxon>Citrus</taxon>
    </lineage>
</organism>
<feature type="region of interest" description="Disordered" evidence="1">
    <location>
        <begin position="1"/>
        <end position="43"/>
    </location>
</feature>
<dbReference type="Proteomes" id="UP001428341">
    <property type="component" value="Unassembled WGS sequence"/>
</dbReference>
<dbReference type="Pfam" id="PF08284">
    <property type="entry name" value="RVP_2"/>
    <property type="match status" value="1"/>
</dbReference>
<dbReference type="PROSITE" id="PS00141">
    <property type="entry name" value="ASP_PROTEASE"/>
    <property type="match status" value="1"/>
</dbReference>
<dbReference type="GO" id="GO:0004190">
    <property type="term" value="F:aspartic-type endopeptidase activity"/>
    <property type="evidence" value="ECO:0007669"/>
    <property type="project" value="InterPro"/>
</dbReference>
<accession>A0AAP0LNB9</accession>
<evidence type="ECO:0000313" key="3">
    <source>
        <dbReference type="Proteomes" id="UP001428341"/>
    </source>
</evidence>
<dbReference type="GO" id="GO:0006508">
    <property type="term" value="P:proteolysis"/>
    <property type="evidence" value="ECO:0007669"/>
    <property type="project" value="InterPro"/>
</dbReference>
<sequence>MGRGTTTLETTIPTKAHEGGGFRKLTEAELQSKRKRDEKFSPGHRCRKRELQVVLLQEYEAEAHAMEDVGRESELESKPTEGAENQVVEVSLNSVVGLTSPKTLKLAGEINNQKVVVLIDSGASHNFISNELVSVLKLPITNTEP</sequence>